<dbReference type="GO" id="GO:0005886">
    <property type="term" value="C:plasma membrane"/>
    <property type="evidence" value="ECO:0007669"/>
    <property type="project" value="UniProtKB-SubCell"/>
</dbReference>
<keyword evidence="4 6" id="KW-1133">Transmembrane helix</keyword>
<evidence type="ECO:0000256" key="4">
    <source>
        <dbReference type="ARBA" id="ARBA00022989"/>
    </source>
</evidence>
<organism evidence="8 9">
    <name type="scientific">Anaerovibrio lipolyticus</name>
    <dbReference type="NCBI Taxonomy" id="82374"/>
    <lineage>
        <taxon>Bacteria</taxon>
        <taxon>Bacillati</taxon>
        <taxon>Bacillota</taxon>
        <taxon>Negativicutes</taxon>
        <taxon>Selenomonadales</taxon>
        <taxon>Selenomonadaceae</taxon>
        <taxon>Anaerovibrio</taxon>
    </lineage>
</organism>
<dbReference type="PANTHER" id="PTHR30294:SF29">
    <property type="entry name" value="MULTIDRUG ABC TRANSPORTER PERMEASE YBHS-RELATED"/>
    <property type="match status" value="1"/>
</dbReference>
<feature type="transmembrane region" description="Helical" evidence="6">
    <location>
        <begin position="285"/>
        <end position="308"/>
    </location>
</feature>
<evidence type="ECO:0000256" key="1">
    <source>
        <dbReference type="ARBA" id="ARBA00004651"/>
    </source>
</evidence>
<keyword evidence="5 6" id="KW-0472">Membrane</keyword>
<dbReference type="AlphaFoldDB" id="A0A0B2JVD9"/>
<feature type="transmembrane region" description="Helical" evidence="6">
    <location>
        <begin position="328"/>
        <end position="356"/>
    </location>
</feature>
<feature type="transmembrane region" description="Helical" evidence="6">
    <location>
        <begin position="250"/>
        <end position="273"/>
    </location>
</feature>
<keyword evidence="3 6" id="KW-0812">Transmembrane</keyword>
<evidence type="ECO:0000313" key="8">
    <source>
        <dbReference type="EMBL" id="KHM52275.1"/>
    </source>
</evidence>
<dbReference type="STRING" id="82374.NZ47_05725"/>
<feature type="domain" description="ABC-2 type transporter transmembrane" evidence="7">
    <location>
        <begin position="24"/>
        <end position="355"/>
    </location>
</feature>
<dbReference type="EMBL" id="JSCE01000117">
    <property type="protein sequence ID" value="KHM52275.1"/>
    <property type="molecule type" value="Genomic_DNA"/>
</dbReference>
<dbReference type="InterPro" id="IPR013525">
    <property type="entry name" value="ABC2_TM"/>
</dbReference>
<dbReference type="Gene3D" id="3.40.1710.10">
    <property type="entry name" value="abc type-2 transporter like domain"/>
    <property type="match status" value="1"/>
</dbReference>
<comment type="subcellular location">
    <subcellularLocation>
        <location evidence="1">Cell membrane</location>
        <topology evidence="1">Multi-pass membrane protein</topology>
    </subcellularLocation>
</comment>
<evidence type="ECO:0000259" key="7">
    <source>
        <dbReference type="Pfam" id="PF12698"/>
    </source>
</evidence>
<dbReference type="eggNOG" id="COG0842">
    <property type="taxonomic scope" value="Bacteria"/>
</dbReference>
<dbReference type="Pfam" id="PF12698">
    <property type="entry name" value="ABC2_membrane_3"/>
    <property type="match status" value="1"/>
</dbReference>
<feature type="transmembrane region" description="Helical" evidence="6">
    <location>
        <begin position="175"/>
        <end position="195"/>
    </location>
</feature>
<dbReference type="InterPro" id="IPR051449">
    <property type="entry name" value="ABC-2_transporter_component"/>
</dbReference>
<accession>A0A0B2JVD9</accession>
<feature type="transmembrane region" description="Helical" evidence="6">
    <location>
        <begin position="21"/>
        <end position="43"/>
    </location>
</feature>
<keyword evidence="2" id="KW-1003">Cell membrane</keyword>
<dbReference type="RefSeq" id="WP_039207430.1">
    <property type="nucleotide sequence ID" value="NZ_JSCE01000117.1"/>
</dbReference>
<dbReference type="GO" id="GO:0140359">
    <property type="term" value="F:ABC-type transporter activity"/>
    <property type="evidence" value="ECO:0007669"/>
    <property type="project" value="InterPro"/>
</dbReference>
<dbReference type="PANTHER" id="PTHR30294">
    <property type="entry name" value="MEMBRANE COMPONENT OF ABC TRANSPORTER YHHJ-RELATED"/>
    <property type="match status" value="1"/>
</dbReference>
<reference evidence="8 9" key="1">
    <citation type="journal article" date="2013" name="PLoS ONE">
        <title>Identification and characterization of three novel lipases belonging to families II and V from Anaerovibrio lipolyticus 5ST.</title>
        <authorList>
            <person name="Prive F."/>
            <person name="Kaderbhai N.N."/>
            <person name="Girdwood S."/>
            <person name="Worgan H.J."/>
            <person name="Pinloche E."/>
            <person name="Scollan N.D."/>
            <person name="Huws S.A."/>
            <person name="Newbold C.J."/>
        </authorList>
    </citation>
    <scope>NUCLEOTIDE SEQUENCE [LARGE SCALE GENOMIC DNA]</scope>
    <source>
        <strain evidence="8 9">5S</strain>
    </source>
</reference>
<evidence type="ECO:0000256" key="3">
    <source>
        <dbReference type="ARBA" id="ARBA00022692"/>
    </source>
</evidence>
<comment type="caution">
    <text evidence="8">The sequence shown here is derived from an EMBL/GenBank/DDBJ whole genome shotgun (WGS) entry which is preliminary data.</text>
</comment>
<name>A0A0B2JVD9_9FIRM</name>
<evidence type="ECO:0000256" key="5">
    <source>
        <dbReference type="ARBA" id="ARBA00023136"/>
    </source>
</evidence>
<sequence>MKAFRDELKHLLSGNGMPYEKVSIMVSLVITVIFSVMLGLNYAKDTPITVIDLDNSHYSHELIDYLNNSQLISVTAVVNTPAEPNELMYRDKAYAVVYLPQGLEKNHYNGERADIGVFYDNTSSSALSGVREALNEIIADLNNPSIGTGDTIRGGTMLVSRSLFNPAESASNGEVTGFLIFFSSMFFAFATLGMVPRLRQEGKLDLHFKVGTAYDLIERILPYCACWLIANFIGLVVLRFWGDINFSGNIILYFAVQTLYIIMLGMVSVFMGWSAANPGAASSRMILFVPGGFIFGGYGVPMTMMPDWVHWINQIFPLTWEFKFIRDIVFRGAGFFDCAVTIGQFLIYITIIWILFSRKFDKEQIAYGEIAE</sequence>
<feature type="transmembrane region" description="Helical" evidence="6">
    <location>
        <begin position="216"/>
        <end position="238"/>
    </location>
</feature>
<keyword evidence="9" id="KW-1185">Reference proteome</keyword>
<evidence type="ECO:0000256" key="6">
    <source>
        <dbReference type="SAM" id="Phobius"/>
    </source>
</evidence>
<dbReference type="Proteomes" id="UP000030993">
    <property type="component" value="Unassembled WGS sequence"/>
</dbReference>
<gene>
    <name evidence="8" type="ORF">NZ47_05725</name>
</gene>
<protein>
    <recommendedName>
        <fullName evidence="7">ABC-2 type transporter transmembrane domain-containing protein</fullName>
    </recommendedName>
</protein>
<evidence type="ECO:0000313" key="9">
    <source>
        <dbReference type="Proteomes" id="UP000030993"/>
    </source>
</evidence>
<evidence type="ECO:0000256" key="2">
    <source>
        <dbReference type="ARBA" id="ARBA00022475"/>
    </source>
</evidence>
<proteinExistence type="predicted"/>